<accession>M0MI93</accession>
<comment type="similarity">
    <text evidence="2">Belongs to the HAD-like hydrolase superfamily.</text>
</comment>
<dbReference type="InterPro" id="IPR036412">
    <property type="entry name" value="HAD-like_sf"/>
</dbReference>
<dbReference type="GO" id="GO:0016791">
    <property type="term" value="F:phosphatase activity"/>
    <property type="evidence" value="ECO:0007669"/>
    <property type="project" value="TreeGrafter"/>
</dbReference>
<reference evidence="6 7" key="1">
    <citation type="journal article" date="2014" name="PLoS Genet.">
        <title>Phylogenetically driven sequencing of extremely halophilic archaea reveals strategies for static and dynamic osmo-response.</title>
        <authorList>
            <person name="Becker E.A."/>
            <person name="Seitzer P.M."/>
            <person name="Tritt A."/>
            <person name="Larsen D."/>
            <person name="Krusor M."/>
            <person name="Yao A.I."/>
            <person name="Wu D."/>
            <person name="Madern D."/>
            <person name="Eisen J.A."/>
            <person name="Darling A.E."/>
            <person name="Facciotti M.T."/>
        </authorList>
    </citation>
    <scope>NUCLEOTIDE SEQUENCE [LARGE SCALE GENOMIC DNA]</scope>
    <source>
        <strain evidence="6 7">DSM 5350</strain>
    </source>
</reference>
<keyword evidence="4 6" id="KW-0378">Hydrolase</keyword>
<organism evidence="6 7">
    <name type="scientific">Halococcus saccharolyticus DSM 5350</name>
    <dbReference type="NCBI Taxonomy" id="1227455"/>
    <lineage>
        <taxon>Archaea</taxon>
        <taxon>Methanobacteriati</taxon>
        <taxon>Methanobacteriota</taxon>
        <taxon>Stenosarchaea group</taxon>
        <taxon>Halobacteria</taxon>
        <taxon>Halobacteriales</taxon>
        <taxon>Halococcaceae</taxon>
        <taxon>Halococcus</taxon>
    </lineage>
</organism>
<dbReference type="GO" id="GO:0046872">
    <property type="term" value="F:metal ion binding"/>
    <property type="evidence" value="ECO:0007669"/>
    <property type="project" value="UniProtKB-KW"/>
</dbReference>
<evidence type="ECO:0000256" key="4">
    <source>
        <dbReference type="ARBA" id="ARBA00022801"/>
    </source>
</evidence>
<proteinExistence type="inferred from homology"/>
<dbReference type="Gene3D" id="1.10.150.240">
    <property type="entry name" value="Putative phosphatase, domain 2"/>
    <property type="match status" value="1"/>
</dbReference>
<evidence type="ECO:0000256" key="1">
    <source>
        <dbReference type="ARBA" id="ARBA00001946"/>
    </source>
</evidence>
<dbReference type="EMBL" id="AOMD01000018">
    <property type="protein sequence ID" value="EMA45411.1"/>
    <property type="molecule type" value="Genomic_DNA"/>
</dbReference>
<dbReference type="InterPro" id="IPR023214">
    <property type="entry name" value="HAD_sf"/>
</dbReference>
<evidence type="ECO:0000313" key="6">
    <source>
        <dbReference type="EMBL" id="EMA45411.1"/>
    </source>
</evidence>
<dbReference type="InterPro" id="IPR006439">
    <property type="entry name" value="HAD-SF_hydro_IA"/>
</dbReference>
<protein>
    <submittedName>
        <fullName evidence="6">HAD-superfamily hydrolase</fullName>
    </submittedName>
</protein>
<name>M0MI93_9EURY</name>
<dbReference type="RefSeq" id="WP_006077316.1">
    <property type="nucleotide sequence ID" value="NZ_AOMD01000018.1"/>
</dbReference>
<dbReference type="GO" id="GO:0044281">
    <property type="term" value="P:small molecule metabolic process"/>
    <property type="evidence" value="ECO:0007669"/>
    <property type="project" value="UniProtKB-ARBA"/>
</dbReference>
<dbReference type="Gene3D" id="3.40.50.1000">
    <property type="entry name" value="HAD superfamily/HAD-like"/>
    <property type="match status" value="1"/>
</dbReference>
<keyword evidence="5" id="KW-0460">Magnesium</keyword>
<comment type="caution">
    <text evidence="6">The sequence shown here is derived from an EMBL/GenBank/DDBJ whole genome shotgun (WGS) entry which is preliminary data.</text>
</comment>
<dbReference type="SFLD" id="SFLDS00003">
    <property type="entry name" value="Haloacid_Dehalogenase"/>
    <property type="match status" value="1"/>
</dbReference>
<dbReference type="Pfam" id="PF00702">
    <property type="entry name" value="Hydrolase"/>
    <property type="match status" value="1"/>
</dbReference>
<dbReference type="PANTHER" id="PTHR46470:SF2">
    <property type="entry name" value="GLYCERALDEHYDE 3-PHOSPHATE PHOSPHATASE"/>
    <property type="match status" value="1"/>
</dbReference>
<dbReference type="InterPro" id="IPR051400">
    <property type="entry name" value="HAD-like_hydrolase"/>
</dbReference>
<comment type="cofactor">
    <cofactor evidence="1">
        <name>Mg(2+)</name>
        <dbReference type="ChEBI" id="CHEBI:18420"/>
    </cofactor>
</comment>
<evidence type="ECO:0000313" key="7">
    <source>
        <dbReference type="Proteomes" id="UP000011669"/>
    </source>
</evidence>
<dbReference type="AlphaFoldDB" id="M0MI93"/>
<dbReference type="OrthoDB" id="27736at2157"/>
<evidence type="ECO:0000256" key="3">
    <source>
        <dbReference type="ARBA" id="ARBA00022723"/>
    </source>
</evidence>
<dbReference type="PATRIC" id="fig|1227455.4.peg.1489"/>
<evidence type="ECO:0000256" key="2">
    <source>
        <dbReference type="ARBA" id="ARBA00007958"/>
    </source>
</evidence>
<dbReference type="PANTHER" id="PTHR46470">
    <property type="entry name" value="N-ACYLNEURAMINATE-9-PHOSPHATASE"/>
    <property type="match status" value="1"/>
</dbReference>
<sequence>MDESQYDAVFWDIGGVLLDLGSVRAGHRAFVGALADEYDLDEEQALDTWRDELGTHFRERDGNVFRSARAGYERAVAAMVNHEVAEDDWLLAFERATREQLEPVSETVETIRALDGRVHQGIVSDIDTWEAERLLAQFDVVAHLDAVTTSEEVGHTKPDRAMFATALEKADVEPARTLMVGDRYENDMVGASRAGIHTAAFGGSAADAEPDDPVVDHRIDDPRDVLALVGVEAEEWQPDG</sequence>
<dbReference type="STRING" id="1227455.C449_07300"/>
<dbReference type="InParanoid" id="M0MI93"/>
<evidence type="ECO:0000256" key="5">
    <source>
        <dbReference type="ARBA" id="ARBA00022842"/>
    </source>
</evidence>
<gene>
    <name evidence="6" type="ORF">C449_07300</name>
</gene>
<dbReference type="Proteomes" id="UP000011669">
    <property type="component" value="Unassembled WGS sequence"/>
</dbReference>
<dbReference type="SFLD" id="SFLDG01129">
    <property type="entry name" value="C1.5:_HAD__Beta-PGM__Phosphata"/>
    <property type="match status" value="1"/>
</dbReference>
<dbReference type="NCBIfam" id="TIGR01549">
    <property type="entry name" value="HAD-SF-IA-v1"/>
    <property type="match status" value="1"/>
</dbReference>
<keyword evidence="3" id="KW-0479">Metal-binding</keyword>
<dbReference type="SUPFAM" id="SSF56784">
    <property type="entry name" value="HAD-like"/>
    <property type="match status" value="1"/>
</dbReference>
<dbReference type="InterPro" id="IPR023198">
    <property type="entry name" value="PGP-like_dom2"/>
</dbReference>
<keyword evidence="7" id="KW-1185">Reference proteome</keyword>